<organism evidence="1 2">
    <name type="scientific">Usitatibacter rugosus</name>
    <dbReference type="NCBI Taxonomy" id="2732067"/>
    <lineage>
        <taxon>Bacteria</taxon>
        <taxon>Pseudomonadati</taxon>
        <taxon>Pseudomonadota</taxon>
        <taxon>Betaproteobacteria</taxon>
        <taxon>Nitrosomonadales</taxon>
        <taxon>Usitatibacteraceae</taxon>
        <taxon>Usitatibacter</taxon>
    </lineage>
</organism>
<dbReference type="EMBL" id="CP053069">
    <property type="protein sequence ID" value="QJR09555.1"/>
    <property type="molecule type" value="Genomic_DNA"/>
</dbReference>
<protein>
    <submittedName>
        <fullName evidence="1">Uncharacterized protein</fullName>
    </submittedName>
</protein>
<dbReference type="RefSeq" id="WP_246232477.1">
    <property type="nucleotide sequence ID" value="NZ_CP053069.1"/>
</dbReference>
<evidence type="ECO:0000313" key="2">
    <source>
        <dbReference type="Proteomes" id="UP000501534"/>
    </source>
</evidence>
<dbReference type="Proteomes" id="UP000501534">
    <property type="component" value="Chromosome"/>
</dbReference>
<accession>A0A6M4GR67</accession>
<name>A0A6M4GR67_9PROT</name>
<reference evidence="1 2" key="1">
    <citation type="submission" date="2020-04" db="EMBL/GenBank/DDBJ databases">
        <title>Usitatibacter rugosus gen. nov., sp. nov. and Usitatibacter palustris sp. nov., novel members of Usitatibacteraceae fam. nov. within the order Nitrosomonadales isolated from soil.</title>
        <authorList>
            <person name="Huber K.J."/>
            <person name="Neumann-Schaal M."/>
            <person name="Geppert A."/>
            <person name="Luckner M."/>
            <person name="Wanner G."/>
            <person name="Overmann J."/>
        </authorList>
    </citation>
    <scope>NUCLEOTIDE SEQUENCE [LARGE SCALE GENOMIC DNA]</scope>
    <source>
        <strain evidence="1 2">0125_3</strain>
    </source>
</reference>
<dbReference type="AlphaFoldDB" id="A0A6M4GR67"/>
<keyword evidence="2" id="KW-1185">Reference proteome</keyword>
<evidence type="ECO:0000313" key="1">
    <source>
        <dbReference type="EMBL" id="QJR09555.1"/>
    </source>
</evidence>
<sequence>MERATVLQKIGPPDSQTIYKVTHIPSQTTYKEPYIDVYEPGPGDEQTRTKITYAGQTVTSISREAAR</sequence>
<dbReference type="KEGG" id="uru:DSM104443_00604"/>
<gene>
    <name evidence="1" type="ORF">DSM104443_00604</name>
</gene>
<proteinExistence type="predicted"/>